<dbReference type="InterPro" id="IPR050300">
    <property type="entry name" value="GDXG_lipolytic_enzyme"/>
</dbReference>
<evidence type="ECO:0000256" key="1">
    <source>
        <dbReference type="ARBA" id="ARBA00022801"/>
    </source>
</evidence>
<evidence type="ECO:0000259" key="2">
    <source>
        <dbReference type="Pfam" id="PF07859"/>
    </source>
</evidence>
<keyword evidence="4" id="KW-1185">Reference proteome</keyword>
<dbReference type="Pfam" id="PF07859">
    <property type="entry name" value="Abhydrolase_3"/>
    <property type="match status" value="1"/>
</dbReference>
<dbReference type="InterPro" id="IPR013094">
    <property type="entry name" value="AB_hydrolase_3"/>
</dbReference>
<sequence length="391" mass="42444">MAPHLDSQPIPWPASWPEDRRNQIVQGQAVISLADPAETRRIVNSFPIPPVPEDIAVIQVSFPRIPSPGLEEHPPQGSINAEWVVATNPTGAVGSGAVAFYWHGGGYMNGSKDKSRGQAIHLARMGFRVLNCNYRLAPENPFPAAITDAFSVYTAVLAQGTDAGRIILAGTSAGAGLVYGLSLYLRDSRNALPAGLLLLTPFVDTTVASPSHNLPAEFRCCVLTTQGLHVASKSYLGSRWPELKRNRYASPLFADVDKAAPLPAQLIITGTRDRFLADNVAIGLKRSKDGLEHVQVEIYEDENHAFLSRTSEALVKVTLHQIATWCTAVLSGGATQTAFRRVREASPHVTEITRKDATDLVKELLARWKQDPASKAVEEDLMEYEAIVGEA</sequence>
<dbReference type="STRING" id="1344416.A0A139AEE0"/>
<evidence type="ECO:0000313" key="4">
    <source>
        <dbReference type="Proteomes" id="UP000070544"/>
    </source>
</evidence>
<dbReference type="SUPFAM" id="SSF53474">
    <property type="entry name" value="alpha/beta-Hydrolases"/>
    <property type="match status" value="1"/>
</dbReference>
<evidence type="ECO:0000313" key="3">
    <source>
        <dbReference type="EMBL" id="KXS15182.1"/>
    </source>
</evidence>
<organism evidence="3 4">
    <name type="scientific">Gonapodya prolifera (strain JEL478)</name>
    <name type="common">Monoblepharis prolifera</name>
    <dbReference type="NCBI Taxonomy" id="1344416"/>
    <lineage>
        <taxon>Eukaryota</taxon>
        <taxon>Fungi</taxon>
        <taxon>Fungi incertae sedis</taxon>
        <taxon>Chytridiomycota</taxon>
        <taxon>Chytridiomycota incertae sedis</taxon>
        <taxon>Monoblepharidomycetes</taxon>
        <taxon>Monoblepharidales</taxon>
        <taxon>Gonapodyaceae</taxon>
        <taxon>Gonapodya</taxon>
    </lineage>
</organism>
<accession>A0A139AEE0</accession>
<name>A0A139AEE0_GONPJ</name>
<keyword evidence="1" id="KW-0378">Hydrolase</keyword>
<feature type="domain" description="Alpha/beta hydrolase fold-3" evidence="2">
    <location>
        <begin position="100"/>
        <end position="307"/>
    </location>
</feature>
<dbReference type="AlphaFoldDB" id="A0A139AEE0"/>
<dbReference type="Proteomes" id="UP000070544">
    <property type="component" value="Unassembled WGS sequence"/>
</dbReference>
<dbReference type="InterPro" id="IPR029058">
    <property type="entry name" value="AB_hydrolase_fold"/>
</dbReference>
<reference evidence="3 4" key="1">
    <citation type="journal article" date="2015" name="Genome Biol. Evol.">
        <title>Phylogenomic analyses indicate that early fungi evolved digesting cell walls of algal ancestors of land plants.</title>
        <authorList>
            <person name="Chang Y."/>
            <person name="Wang S."/>
            <person name="Sekimoto S."/>
            <person name="Aerts A.L."/>
            <person name="Choi C."/>
            <person name="Clum A."/>
            <person name="LaButti K.M."/>
            <person name="Lindquist E.A."/>
            <person name="Yee Ngan C."/>
            <person name="Ohm R.A."/>
            <person name="Salamov A.A."/>
            <person name="Grigoriev I.V."/>
            <person name="Spatafora J.W."/>
            <person name="Berbee M.L."/>
        </authorList>
    </citation>
    <scope>NUCLEOTIDE SEQUENCE [LARGE SCALE GENOMIC DNA]</scope>
    <source>
        <strain evidence="3 4">JEL478</strain>
    </source>
</reference>
<dbReference type="PANTHER" id="PTHR48081">
    <property type="entry name" value="AB HYDROLASE SUPERFAMILY PROTEIN C4A8.06C"/>
    <property type="match status" value="1"/>
</dbReference>
<dbReference type="EMBL" id="KQ965764">
    <property type="protein sequence ID" value="KXS15182.1"/>
    <property type="molecule type" value="Genomic_DNA"/>
</dbReference>
<dbReference type="Gene3D" id="3.40.50.1820">
    <property type="entry name" value="alpha/beta hydrolase"/>
    <property type="match status" value="1"/>
</dbReference>
<protein>
    <recommendedName>
        <fullName evidence="2">Alpha/beta hydrolase fold-3 domain-containing protein</fullName>
    </recommendedName>
</protein>
<dbReference type="PANTHER" id="PTHR48081:SF8">
    <property type="entry name" value="ALPHA_BETA HYDROLASE FOLD-3 DOMAIN-CONTAINING PROTEIN-RELATED"/>
    <property type="match status" value="1"/>
</dbReference>
<dbReference type="OrthoDB" id="408631at2759"/>
<gene>
    <name evidence="3" type="ORF">M427DRAFT_57048</name>
</gene>
<dbReference type="GO" id="GO:0016787">
    <property type="term" value="F:hydrolase activity"/>
    <property type="evidence" value="ECO:0007669"/>
    <property type="project" value="UniProtKB-KW"/>
</dbReference>
<proteinExistence type="predicted"/>